<dbReference type="NCBIfam" id="TIGR01681">
    <property type="entry name" value="HAD-SF-IIIC"/>
    <property type="match status" value="1"/>
</dbReference>
<dbReference type="PANTHER" id="PTHR17901:SF14">
    <property type="entry name" value="MAGNESIUM-DEPENDENT PHOSPHATASE 1"/>
    <property type="match status" value="1"/>
</dbReference>
<dbReference type="InterPro" id="IPR010033">
    <property type="entry name" value="HAD_SF_ppase_IIIC"/>
</dbReference>
<dbReference type="GO" id="GO:0003993">
    <property type="term" value="F:acid phosphatase activity"/>
    <property type="evidence" value="ECO:0007669"/>
    <property type="project" value="TreeGrafter"/>
</dbReference>
<proteinExistence type="predicted"/>
<keyword evidence="3" id="KW-1185">Reference proteome</keyword>
<dbReference type="PANTHER" id="PTHR17901">
    <property type="entry name" value="MAGNESIUM-DEPENDENT PHOSPHATASE 1 MDP1"/>
    <property type="match status" value="1"/>
</dbReference>
<dbReference type="Pfam" id="PF13966">
    <property type="entry name" value="zf-RVT"/>
    <property type="match status" value="1"/>
</dbReference>
<dbReference type="SFLD" id="SFLDS00003">
    <property type="entry name" value="Haloacid_Dehalogenase"/>
    <property type="match status" value="1"/>
</dbReference>
<dbReference type="FunFam" id="3.40.50.1000:FF:000120">
    <property type="entry name" value="Magnesium-dependent phosphatase 1"/>
    <property type="match status" value="1"/>
</dbReference>
<dbReference type="SFLD" id="SFLDG01131">
    <property type="entry name" value="C1.5.2:_MDP_Like"/>
    <property type="match status" value="1"/>
</dbReference>
<dbReference type="AlphaFoldDB" id="A0A7J8W4J1"/>
<dbReference type="InterPro" id="IPR023214">
    <property type="entry name" value="HAD_sf"/>
</dbReference>
<dbReference type="Proteomes" id="UP000593573">
    <property type="component" value="Unassembled WGS sequence"/>
</dbReference>
<reference evidence="2 3" key="1">
    <citation type="journal article" date="2019" name="Genome Biol. Evol.">
        <title>Insights into the evolution of the New World diploid cottons (Gossypium, subgenus Houzingenia) based on genome sequencing.</title>
        <authorList>
            <person name="Grover C.E."/>
            <person name="Arick M.A. 2nd"/>
            <person name="Thrash A."/>
            <person name="Conover J.L."/>
            <person name="Sanders W.S."/>
            <person name="Peterson D.G."/>
            <person name="Frelichowski J.E."/>
            <person name="Scheffler J.A."/>
            <person name="Scheffler B.E."/>
            <person name="Wendel J.F."/>
        </authorList>
    </citation>
    <scope>NUCLEOTIDE SEQUENCE [LARGE SCALE GENOMIC DNA]</scope>
    <source>
        <strain evidence="2">57</strain>
        <tissue evidence="2">Leaf</tissue>
    </source>
</reference>
<dbReference type="InterPro" id="IPR035679">
    <property type="entry name" value="MDP-1_euk"/>
</dbReference>
<dbReference type="InterPro" id="IPR036412">
    <property type="entry name" value="HAD-like_sf"/>
</dbReference>
<dbReference type="OrthoDB" id="2865258at2759"/>
<name>A0A7J8W4J1_9ROSI</name>
<accession>A0A7J8W4J1</accession>
<dbReference type="SFLD" id="SFLDG01129">
    <property type="entry name" value="C1.5:_HAD__Beta-PGM__Phosphata"/>
    <property type="match status" value="1"/>
</dbReference>
<dbReference type="InterPro" id="IPR026960">
    <property type="entry name" value="RVT-Znf"/>
</dbReference>
<evidence type="ECO:0000313" key="3">
    <source>
        <dbReference type="Proteomes" id="UP000593573"/>
    </source>
</evidence>
<dbReference type="Pfam" id="PF12689">
    <property type="entry name" value="Acid_PPase"/>
    <property type="match status" value="1"/>
</dbReference>
<evidence type="ECO:0000313" key="2">
    <source>
        <dbReference type="EMBL" id="MBA0669812.1"/>
    </source>
</evidence>
<dbReference type="SUPFAM" id="SSF56784">
    <property type="entry name" value="HAD-like"/>
    <property type="match status" value="1"/>
</dbReference>
<sequence>MATRSGEWDWDWEKLFGLIPHDAGGFSVARTYEGIVGTNWGYSNLVWQLIWRCQTAQRVHSFLWLAYRDGLLTNGERAGRGITDDACCNCCGELLEAILHVLHDCVYAKNVWNSLLTTKGEGGAIHMGMSANANWEAPEEGWMKLNTDVAVDRSKWNAVFQAEARGILTASMEPGATPPPRMGEERVKEEALQLIGMFQLLPRLVVFDLDYTLWPFYCLRRSKRETPSLYPHAKGILYALKDKRINLAIASRSPTADTANTFLDKLSIKSMFVTKEIFFSCKNKTDHFRRIQSRTGIPFNSMLFFDDEDWNIEAASKMGVTSIYVDNGVNLRALRRGLTQFTENQNASDKNQRK</sequence>
<comment type="caution">
    <text evidence="2">The sequence shown here is derived from an EMBL/GenBank/DDBJ whole genome shotgun (WGS) entry which is preliminary data.</text>
</comment>
<gene>
    <name evidence="2" type="ORF">Goklo_024594</name>
</gene>
<feature type="domain" description="Reverse transcriptase zinc-binding" evidence="1">
    <location>
        <begin position="26"/>
        <end position="112"/>
    </location>
</feature>
<dbReference type="CDD" id="cd07501">
    <property type="entry name" value="HAD_MDP-1_like"/>
    <property type="match status" value="1"/>
</dbReference>
<dbReference type="InterPro" id="IPR010036">
    <property type="entry name" value="MDP_1_eu_arc"/>
</dbReference>
<evidence type="ECO:0000259" key="1">
    <source>
        <dbReference type="Pfam" id="PF13966"/>
    </source>
</evidence>
<dbReference type="Gene3D" id="3.40.50.1000">
    <property type="entry name" value="HAD superfamily/HAD-like"/>
    <property type="match status" value="1"/>
</dbReference>
<organism evidence="2 3">
    <name type="scientific">Gossypium klotzschianum</name>
    <dbReference type="NCBI Taxonomy" id="34286"/>
    <lineage>
        <taxon>Eukaryota</taxon>
        <taxon>Viridiplantae</taxon>
        <taxon>Streptophyta</taxon>
        <taxon>Embryophyta</taxon>
        <taxon>Tracheophyta</taxon>
        <taxon>Spermatophyta</taxon>
        <taxon>Magnoliopsida</taxon>
        <taxon>eudicotyledons</taxon>
        <taxon>Gunneridae</taxon>
        <taxon>Pentapetalae</taxon>
        <taxon>rosids</taxon>
        <taxon>malvids</taxon>
        <taxon>Malvales</taxon>
        <taxon>Malvaceae</taxon>
        <taxon>Malvoideae</taxon>
        <taxon>Gossypium</taxon>
    </lineage>
</organism>
<dbReference type="EMBL" id="JABFAB010230183">
    <property type="protein sequence ID" value="MBA0669812.1"/>
    <property type="molecule type" value="Genomic_DNA"/>
</dbReference>
<protein>
    <recommendedName>
        <fullName evidence="1">Reverse transcriptase zinc-binding domain-containing protein</fullName>
    </recommendedName>
</protein>